<dbReference type="Proteomes" id="UP000608522">
    <property type="component" value="Unassembled WGS sequence"/>
</dbReference>
<feature type="transmembrane region" description="Helical" evidence="1">
    <location>
        <begin position="12"/>
        <end position="36"/>
    </location>
</feature>
<proteinExistence type="predicted"/>
<evidence type="ECO:0000256" key="1">
    <source>
        <dbReference type="SAM" id="Phobius"/>
    </source>
</evidence>
<dbReference type="RefSeq" id="WP_202198252.1">
    <property type="nucleotide sequence ID" value="NZ_BAAATO010000011.1"/>
</dbReference>
<evidence type="ECO:0000313" key="2">
    <source>
        <dbReference type="EMBL" id="GHI75883.1"/>
    </source>
</evidence>
<name>A0ABQ3T653_9ACTN</name>
<keyword evidence="1" id="KW-0812">Transmembrane</keyword>
<sequence length="59" mass="6272">MFTLPALLHDAAAVAALGGLTYTLVVATVAAASVLSRNPDRRRDARATLTILLRRRGAR</sequence>
<evidence type="ECO:0000313" key="3">
    <source>
        <dbReference type="Proteomes" id="UP000608522"/>
    </source>
</evidence>
<keyword evidence="1" id="KW-1133">Transmembrane helix</keyword>
<protein>
    <submittedName>
        <fullName evidence="2">Uncharacterized protein</fullName>
    </submittedName>
</protein>
<gene>
    <name evidence="2" type="ORF">Sspor_14440</name>
</gene>
<keyword evidence="1" id="KW-0472">Membrane</keyword>
<accession>A0ABQ3T653</accession>
<dbReference type="EMBL" id="BNED01000005">
    <property type="protein sequence ID" value="GHI75883.1"/>
    <property type="molecule type" value="Genomic_DNA"/>
</dbReference>
<comment type="caution">
    <text evidence="2">The sequence shown here is derived from an EMBL/GenBank/DDBJ whole genome shotgun (WGS) entry which is preliminary data.</text>
</comment>
<keyword evidence="3" id="KW-1185">Reference proteome</keyword>
<reference evidence="3" key="1">
    <citation type="submission" date="2023-07" db="EMBL/GenBank/DDBJ databases">
        <title>Whole genome shotgun sequence of Streptomyces spororaveus NBRC 15456.</title>
        <authorList>
            <person name="Komaki H."/>
            <person name="Tamura T."/>
        </authorList>
    </citation>
    <scope>NUCLEOTIDE SEQUENCE [LARGE SCALE GENOMIC DNA]</scope>
    <source>
        <strain evidence="3">NBRC 15456</strain>
    </source>
</reference>
<organism evidence="2 3">
    <name type="scientific">Streptomyces spororaveus</name>
    <dbReference type="NCBI Taxonomy" id="284039"/>
    <lineage>
        <taxon>Bacteria</taxon>
        <taxon>Bacillati</taxon>
        <taxon>Actinomycetota</taxon>
        <taxon>Actinomycetes</taxon>
        <taxon>Kitasatosporales</taxon>
        <taxon>Streptomycetaceae</taxon>
        <taxon>Streptomyces</taxon>
    </lineage>
</organism>